<feature type="domain" description="YCII-related" evidence="2">
    <location>
        <begin position="18"/>
        <end position="116"/>
    </location>
</feature>
<evidence type="ECO:0000313" key="4">
    <source>
        <dbReference type="Proteomes" id="UP000598820"/>
    </source>
</evidence>
<keyword evidence="4" id="KW-1185">Reference proteome</keyword>
<sequence>MDKFMLVFYSPYSQELAYIEQSPEAIQAEIQKWNNWIGGLAAQGKMLGTDALAPVGKVMKKGGQVVTDGPFTEGKEIVGGYMLLTAASLDEAVELAKGCPMFDMDGTVEVRPIINFE</sequence>
<protein>
    <recommendedName>
        <fullName evidence="2">YCII-related domain-containing protein</fullName>
    </recommendedName>
</protein>
<accession>A0A926Y3L7</accession>
<dbReference type="SUPFAM" id="SSF54909">
    <property type="entry name" value="Dimeric alpha+beta barrel"/>
    <property type="match status" value="1"/>
</dbReference>
<dbReference type="Gene3D" id="3.30.70.1060">
    <property type="entry name" value="Dimeric alpha+beta barrel"/>
    <property type="match status" value="1"/>
</dbReference>
<dbReference type="Pfam" id="PF03795">
    <property type="entry name" value="YCII"/>
    <property type="match status" value="1"/>
</dbReference>
<name>A0A926Y3L7_9BACT</name>
<dbReference type="RefSeq" id="WP_190887797.1">
    <property type="nucleotide sequence ID" value="NZ_JACWZY010000011.1"/>
</dbReference>
<comment type="similarity">
    <text evidence="1">Belongs to the YciI family.</text>
</comment>
<dbReference type="PANTHER" id="PTHR35174">
    <property type="entry name" value="BLL7171 PROTEIN-RELATED"/>
    <property type="match status" value="1"/>
</dbReference>
<proteinExistence type="inferred from homology"/>
<evidence type="ECO:0000259" key="2">
    <source>
        <dbReference type="Pfam" id="PF03795"/>
    </source>
</evidence>
<dbReference type="AlphaFoldDB" id="A0A926Y3L7"/>
<dbReference type="InterPro" id="IPR005545">
    <property type="entry name" value="YCII"/>
</dbReference>
<organism evidence="3 4">
    <name type="scientific">Spirosoma profusum</name>
    <dbReference type="NCBI Taxonomy" id="2771354"/>
    <lineage>
        <taxon>Bacteria</taxon>
        <taxon>Pseudomonadati</taxon>
        <taxon>Bacteroidota</taxon>
        <taxon>Cytophagia</taxon>
        <taxon>Cytophagales</taxon>
        <taxon>Cytophagaceae</taxon>
        <taxon>Spirosoma</taxon>
    </lineage>
</organism>
<comment type="caution">
    <text evidence="3">The sequence shown here is derived from an EMBL/GenBank/DDBJ whole genome shotgun (WGS) entry which is preliminary data.</text>
</comment>
<dbReference type="EMBL" id="JACWZY010000011">
    <property type="protein sequence ID" value="MBD2701946.1"/>
    <property type="molecule type" value="Genomic_DNA"/>
</dbReference>
<evidence type="ECO:0000256" key="1">
    <source>
        <dbReference type="ARBA" id="ARBA00007689"/>
    </source>
</evidence>
<dbReference type="Proteomes" id="UP000598820">
    <property type="component" value="Unassembled WGS sequence"/>
</dbReference>
<reference evidence="3" key="1">
    <citation type="submission" date="2020-09" db="EMBL/GenBank/DDBJ databases">
        <authorList>
            <person name="Kim M.K."/>
        </authorList>
    </citation>
    <scope>NUCLEOTIDE SEQUENCE</scope>
    <source>
        <strain evidence="3">BT702</strain>
    </source>
</reference>
<evidence type="ECO:0000313" key="3">
    <source>
        <dbReference type="EMBL" id="MBD2701946.1"/>
    </source>
</evidence>
<dbReference type="InterPro" id="IPR011008">
    <property type="entry name" value="Dimeric_a/b-barrel"/>
</dbReference>
<gene>
    <name evidence="3" type="ORF">IC229_14955</name>
</gene>